<protein>
    <submittedName>
        <fullName evidence="4">Pirin-like bicupin family protein</fullName>
    </submittedName>
</protein>
<dbReference type="Proteomes" id="UP001500571">
    <property type="component" value="Unassembled WGS sequence"/>
</dbReference>
<evidence type="ECO:0000313" key="5">
    <source>
        <dbReference type="Proteomes" id="UP001500571"/>
    </source>
</evidence>
<organism evidence="4 5">
    <name type="scientific">Nocardioides panacihumi</name>
    <dbReference type="NCBI Taxonomy" id="400774"/>
    <lineage>
        <taxon>Bacteria</taxon>
        <taxon>Bacillati</taxon>
        <taxon>Actinomycetota</taxon>
        <taxon>Actinomycetes</taxon>
        <taxon>Propionibacteriales</taxon>
        <taxon>Nocardioidaceae</taxon>
        <taxon>Nocardioides</taxon>
    </lineage>
</organism>
<dbReference type="InterPro" id="IPR011051">
    <property type="entry name" value="RmlC_Cupin_sf"/>
</dbReference>
<accession>A0ABP5BWE7</accession>
<dbReference type="PANTHER" id="PTHR43212:SF3">
    <property type="entry name" value="QUERCETIN 2,3-DIOXYGENASE"/>
    <property type="match status" value="1"/>
</dbReference>
<evidence type="ECO:0000256" key="1">
    <source>
        <dbReference type="ARBA" id="ARBA00008416"/>
    </source>
</evidence>
<reference evidence="5" key="1">
    <citation type="journal article" date="2019" name="Int. J. Syst. Evol. Microbiol.">
        <title>The Global Catalogue of Microorganisms (GCM) 10K type strain sequencing project: providing services to taxonomists for standard genome sequencing and annotation.</title>
        <authorList>
            <consortium name="The Broad Institute Genomics Platform"/>
            <consortium name="The Broad Institute Genome Sequencing Center for Infectious Disease"/>
            <person name="Wu L."/>
            <person name="Ma J."/>
        </authorList>
    </citation>
    <scope>NUCLEOTIDE SEQUENCE [LARGE SCALE GENOMIC DNA]</scope>
    <source>
        <strain evidence="5">JCM 15309</strain>
    </source>
</reference>
<gene>
    <name evidence="4" type="ORF">GCM10009798_09570</name>
</gene>
<comment type="similarity">
    <text evidence="1 2">Belongs to the pirin family.</text>
</comment>
<name>A0ABP5BWE7_9ACTN</name>
<evidence type="ECO:0000313" key="4">
    <source>
        <dbReference type="EMBL" id="GAA1952394.1"/>
    </source>
</evidence>
<dbReference type="SUPFAM" id="SSF51182">
    <property type="entry name" value="RmlC-like cupins"/>
    <property type="match status" value="1"/>
</dbReference>
<evidence type="ECO:0000259" key="3">
    <source>
        <dbReference type="Pfam" id="PF02678"/>
    </source>
</evidence>
<dbReference type="EMBL" id="BAAAPB010000001">
    <property type="protein sequence ID" value="GAA1952394.1"/>
    <property type="molecule type" value="Genomic_DNA"/>
</dbReference>
<comment type="caution">
    <text evidence="4">The sequence shown here is derived from an EMBL/GenBank/DDBJ whole genome shotgun (WGS) entry which is preliminary data.</text>
</comment>
<dbReference type="PANTHER" id="PTHR43212">
    <property type="entry name" value="QUERCETIN 2,3-DIOXYGENASE"/>
    <property type="match status" value="1"/>
</dbReference>
<dbReference type="InterPro" id="IPR014710">
    <property type="entry name" value="RmlC-like_jellyroll"/>
</dbReference>
<keyword evidence="5" id="KW-1185">Reference proteome</keyword>
<feature type="domain" description="Pirin N-terminal" evidence="3">
    <location>
        <begin position="20"/>
        <end position="124"/>
    </location>
</feature>
<evidence type="ECO:0000256" key="2">
    <source>
        <dbReference type="RuleBase" id="RU003457"/>
    </source>
</evidence>
<proteinExistence type="inferred from homology"/>
<dbReference type="InterPro" id="IPR003829">
    <property type="entry name" value="Pirin_N_dom"/>
</dbReference>
<dbReference type="Gene3D" id="2.60.120.10">
    <property type="entry name" value="Jelly Rolls"/>
    <property type="match status" value="1"/>
</dbReference>
<sequence>MLMTVEIRRGTARFTERDVGRATRHAFSFGADYDPARISFGPMICHDEHLLGAGRGFDAHRHAGLDIVTWVVSGALTHADSLDGSSGGSHTLVPGEVGHLHAGAGVEHSEIAAAPQTRFVQVWLRSDDDSEPSYDVHAVSPGPLTEALTVGGSTLWVSRLAAGESVTLPEAGPLHVYVASGALLRNSLAEPLAAGDALLVADGTGPLSVTAAIDTELLSWRLSAADQTT</sequence>
<dbReference type="Pfam" id="PF02678">
    <property type="entry name" value="Pirin"/>
    <property type="match status" value="1"/>
</dbReference>
<dbReference type="InterPro" id="IPR012093">
    <property type="entry name" value="Pirin"/>
</dbReference>